<dbReference type="InterPro" id="IPR001405">
    <property type="entry name" value="UPF0758"/>
</dbReference>
<dbReference type="Pfam" id="PF20582">
    <property type="entry name" value="UPF0758_N"/>
    <property type="match status" value="1"/>
</dbReference>
<reference evidence="9 10" key="1">
    <citation type="journal article" date="2021" name="bioRxiv">
        <title>Unique metabolic strategies in Hadean analogues reveal hints for primordial physiology.</title>
        <authorList>
            <person name="Nobu M.K."/>
            <person name="Nakai R."/>
            <person name="Tamazawa S."/>
            <person name="Mori H."/>
            <person name="Toyoda A."/>
            <person name="Ijiri A."/>
            <person name="Suzuki S."/>
            <person name="Kurokawa K."/>
            <person name="Kamagata Y."/>
            <person name="Tamaki H."/>
        </authorList>
    </citation>
    <scope>NUCLEOTIDE SEQUENCE [LARGE SCALE GENOMIC DNA]</scope>
    <source>
        <strain evidence="9">BS525</strain>
    </source>
</reference>
<dbReference type="Pfam" id="PF04002">
    <property type="entry name" value="RadC"/>
    <property type="match status" value="1"/>
</dbReference>
<dbReference type="AlphaFoldDB" id="A0A9E2F7E5"/>
<dbReference type="CDD" id="cd08071">
    <property type="entry name" value="MPN_DUF2466"/>
    <property type="match status" value="1"/>
</dbReference>
<dbReference type="NCBIfam" id="TIGR00608">
    <property type="entry name" value="radc"/>
    <property type="match status" value="1"/>
</dbReference>
<dbReference type="PANTHER" id="PTHR30471">
    <property type="entry name" value="DNA REPAIR PROTEIN RADC"/>
    <property type="match status" value="1"/>
</dbReference>
<evidence type="ECO:0000313" key="9">
    <source>
        <dbReference type="EMBL" id="MBT9145483.1"/>
    </source>
</evidence>
<dbReference type="InterPro" id="IPR046778">
    <property type="entry name" value="UPF0758_N"/>
</dbReference>
<dbReference type="EMBL" id="QLTW01000100">
    <property type="protein sequence ID" value="MBT9145483.1"/>
    <property type="molecule type" value="Genomic_DNA"/>
</dbReference>
<dbReference type="PANTHER" id="PTHR30471:SF3">
    <property type="entry name" value="UPF0758 PROTEIN YEES-RELATED"/>
    <property type="match status" value="1"/>
</dbReference>
<dbReference type="SUPFAM" id="SSF47781">
    <property type="entry name" value="RuvA domain 2-like"/>
    <property type="match status" value="1"/>
</dbReference>
<evidence type="ECO:0000256" key="6">
    <source>
        <dbReference type="ARBA" id="ARBA00023049"/>
    </source>
</evidence>
<evidence type="ECO:0000259" key="8">
    <source>
        <dbReference type="PROSITE" id="PS50249"/>
    </source>
</evidence>
<evidence type="ECO:0000256" key="4">
    <source>
        <dbReference type="ARBA" id="ARBA00022801"/>
    </source>
</evidence>
<feature type="domain" description="MPN" evidence="8">
    <location>
        <begin position="174"/>
        <end position="302"/>
    </location>
</feature>
<dbReference type="GO" id="GO:0006508">
    <property type="term" value="P:proteolysis"/>
    <property type="evidence" value="ECO:0007669"/>
    <property type="project" value="UniProtKB-KW"/>
</dbReference>
<organism evidence="9 10">
    <name type="scientific">Psychracetigena formicireducens</name>
    <dbReference type="NCBI Taxonomy" id="2986056"/>
    <lineage>
        <taxon>Bacteria</taxon>
        <taxon>Bacillati</taxon>
        <taxon>Candidatus Lithacetigenota</taxon>
        <taxon>Candidatus Psychracetigena</taxon>
    </lineage>
</organism>
<evidence type="ECO:0000256" key="7">
    <source>
        <dbReference type="RuleBase" id="RU003797"/>
    </source>
</evidence>
<keyword evidence="5" id="KW-0862">Zinc</keyword>
<keyword evidence="4" id="KW-0378">Hydrolase</keyword>
<evidence type="ECO:0000313" key="10">
    <source>
        <dbReference type="Proteomes" id="UP000811545"/>
    </source>
</evidence>
<evidence type="ECO:0000256" key="1">
    <source>
        <dbReference type="ARBA" id="ARBA00010243"/>
    </source>
</evidence>
<evidence type="ECO:0000256" key="5">
    <source>
        <dbReference type="ARBA" id="ARBA00022833"/>
    </source>
</evidence>
<comment type="caution">
    <text evidence="9">The sequence shown here is derived from an EMBL/GenBank/DDBJ whole genome shotgun (WGS) entry which is preliminary data.</text>
</comment>
<accession>A0A9E2F7E5</accession>
<keyword evidence="3" id="KW-0479">Metal-binding</keyword>
<proteinExistence type="inferred from homology"/>
<dbReference type="PROSITE" id="PS50249">
    <property type="entry name" value="MPN"/>
    <property type="match status" value="1"/>
</dbReference>
<dbReference type="Gene3D" id="1.10.150.20">
    <property type="entry name" value="5' to 3' exonuclease, C-terminal subdomain"/>
    <property type="match status" value="1"/>
</dbReference>
<keyword evidence="6" id="KW-0482">Metalloprotease</keyword>
<protein>
    <recommendedName>
        <fullName evidence="8">MPN domain-containing protein</fullName>
    </recommendedName>
</protein>
<evidence type="ECO:0000256" key="2">
    <source>
        <dbReference type="ARBA" id="ARBA00022670"/>
    </source>
</evidence>
<sequence>MNSEIIFDFLVANTIYPMTSKKGKLFFKSSRKGILTPEKTKEIIDKLNIKTTEDCEKLRKVIREQVAAKRENRPIKEWVKEERPRELLIRSGAEVLPLSKLLAIILRTGKEGTSAEELAKRLLNHFGSLRGIDSAPISEIYKIDGIGLAKAAQLKSALELGKRFYKERAEKTKRIKRAEDVIGYVAEYYGLYLRDAKKEFFSIILLDVKNKPIHNIEISKGSINVSIVDPKEIIKEATLRSASSVILVHNHPSGDAEPSAEDIKVTHAVINACNLVGIKVLDHIIIGRNQDDYYSFAQNGLIK</sequence>
<comment type="similarity">
    <text evidence="1 7">Belongs to the UPF0758 family.</text>
</comment>
<name>A0A9E2F7E5_PSYF1</name>
<dbReference type="InterPro" id="IPR020891">
    <property type="entry name" value="UPF0758_CS"/>
</dbReference>
<evidence type="ECO:0000256" key="3">
    <source>
        <dbReference type="ARBA" id="ARBA00022723"/>
    </source>
</evidence>
<dbReference type="GO" id="GO:0046872">
    <property type="term" value="F:metal ion binding"/>
    <property type="evidence" value="ECO:0007669"/>
    <property type="project" value="UniProtKB-KW"/>
</dbReference>
<dbReference type="InterPro" id="IPR037518">
    <property type="entry name" value="MPN"/>
</dbReference>
<dbReference type="Gene3D" id="3.40.140.10">
    <property type="entry name" value="Cytidine Deaminase, domain 2"/>
    <property type="match status" value="1"/>
</dbReference>
<dbReference type="InterPro" id="IPR025657">
    <property type="entry name" value="RadC_JAB"/>
</dbReference>
<dbReference type="GO" id="GO:0008237">
    <property type="term" value="F:metallopeptidase activity"/>
    <property type="evidence" value="ECO:0007669"/>
    <property type="project" value="UniProtKB-KW"/>
</dbReference>
<dbReference type="NCBIfam" id="NF000642">
    <property type="entry name" value="PRK00024.1"/>
    <property type="match status" value="1"/>
</dbReference>
<dbReference type="Proteomes" id="UP000811545">
    <property type="component" value="Unassembled WGS sequence"/>
</dbReference>
<gene>
    <name evidence="9" type="ORF">DDT42_01354</name>
</gene>
<dbReference type="InterPro" id="IPR010994">
    <property type="entry name" value="RuvA_2-like"/>
</dbReference>
<dbReference type="PROSITE" id="PS01302">
    <property type="entry name" value="UPF0758"/>
    <property type="match status" value="1"/>
</dbReference>
<keyword evidence="2" id="KW-0645">Protease</keyword>